<feature type="transmembrane region" description="Helical" evidence="2">
    <location>
        <begin position="86"/>
        <end position="112"/>
    </location>
</feature>
<feature type="compositionally biased region" description="Polar residues" evidence="1">
    <location>
        <begin position="522"/>
        <end position="531"/>
    </location>
</feature>
<feature type="region of interest" description="Disordered" evidence="1">
    <location>
        <begin position="483"/>
        <end position="555"/>
    </location>
</feature>
<evidence type="ECO:0000256" key="2">
    <source>
        <dbReference type="SAM" id="Phobius"/>
    </source>
</evidence>
<dbReference type="GO" id="GO:0000324">
    <property type="term" value="C:fungal-type vacuole"/>
    <property type="evidence" value="ECO:0007669"/>
    <property type="project" value="EnsemblFungi"/>
</dbReference>
<gene>
    <name evidence="4" type="ORF">LADA_0G10132G</name>
</gene>
<keyword evidence="2" id="KW-1133">Transmembrane helix</keyword>
<dbReference type="STRING" id="1266660.A0A1G4JUK7"/>
<keyword evidence="5" id="KW-1185">Reference proteome</keyword>
<accession>A0A1G4JUK7</accession>
<organism evidence="4 5">
    <name type="scientific">Lachancea dasiensis</name>
    <dbReference type="NCBI Taxonomy" id="1072105"/>
    <lineage>
        <taxon>Eukaryota</taxon>
        <taxon>Fungi</taxon>
        <taxon>Dikarya</taxon>
        <taxon>Ascomycota</taxon>
        <taxon>Saccharomycotina</taxon>
        <taxon>Saccharomycetes</taxon>
        <taxon>Saccharomycetales</taxon>
        <taxon>Saccharomycetaceae</taxon>
        <taxon>Lachancea</taxon>
    </lineage>
</organism>
<proteinExistence type="predicted"/>
<keyword evidence="2" id="KW-0812">Transmembrane</keyword>
<dbReference type="PANTHER" id="PTHR12864">
    <property type="entry name" value="RAN BINDING PROTEIN 9-RELATED"/>
    <property type="match status" value="1"/>
</dbReference>
<dbReference type="GO" id="GO:0043328">
    <property type="term" value="P:protein transport to vacuole involved in ubiquitin-dependent protein catabolic process via the multivesicular body sorting pathway"/>
    <property type="evidence" value="ECO:0007669"/>
    <property type="project" value="EnsemblFungi"/>
</dbReference>
<dbReference type="Gene3D" id="2.60.120.920">
    <property type="match status" value="1"/>
</dbReference>
<keyword evidence="2" id="KW-0472">Membrane</keyword>
<evidence type="ECO:0000313" key="5">
    <source>
        <dbReference type="Proteomes" id="UP000190274"/>
    </source>
</evidence>
<name>A0A1G4JUK7_9SACH</name>
<dbReference type="InterPro" id="IPR013320">
    <property type="entry name" value="ConA-like_dom_sf"/>
</dbReference>
<dbReference type="AlphaFoldDB" id="A0A1G4JUK7"/>
<feature type="compositionally biased region" description="Basic residues" evidence="1">
    <location>
        <begin position="535"/>
        <end position="555"/>
    </location>
</feature>
<dbReference type="InterPro" id="IPR050618">
    <property type="entry name" value="Ubq-SigPath_Reg"/>
</dbReference>
<reference evidence="5" key="1">
    <citation type="submission" date="2016-03" db="EMBL/GenBank/DDBJ databases">
        <authorList>
            <person name="Devillers H."/>
        </authorList>
    </citation>
    <scope>NUCLEOTIDE SEQUENCE [LARGE SCALE GENOMIC DNA]</scope>
</reference>
<dbReference type="InterPro" id="IPR043136">
    <property type="entry name" value="B30.2/SPRY_sf"/>
</dbReference>
<sequence>MSVQRDPQVQSLSPHLSQTSSCLYWNDDGNCTNSTISRHLIVGLVVASVSWTMLNPVSNTQSGFNFSVKSLFEPPMRDQDGEAISFVFLISLSVTFAVLMVMLIVVAVYVTFCSADETEYDEEVASAMPNLFRKKRSLVLLDGSFLTPGQFDDSQALLEQEAVELPRMSRFEVELYRRAQEFQKVCPPNVKEFGTYTNASDKQFIKDRGIQSYYFLPSINDNVDQFGNFLPSFIIQDKLDILFTKFNKSASTIMNYPLPHNKKDAVYFEVKVFKFPRKPNSIFSCGLVTCPYPYFRLPGASQFSIAYESTGKLRMNNPFYANTLLPKLQEGDVIGFGYRYRTGAIFITHNGKKLMDLTHNVDIDLFIGVGAMNAAYTRTYTREGLLEDCDNVSLRERILASDLDLKAPRAINEQLETIHDPSEADLSSDEIELHVNLGQLGFVYVEANVKKYAFGSVFGDIGIPPSYNGDEIKKDVVLQKGEELPPKYPSDELAPMTSTSITVQDGEPSSAEYEGHERGSSNDRQNSSTSEPKSKNGKKRHRKKRGKRGVRRGNR</sequence>
<protein>
    <submittedName>
        <fullName evidence="4">LADA_0G10132g1_1</fullName>
    </submittedName>
</protein>
<evidence type="ECO:0000259" key="3">
    <source>
        <dbReference type="SMART" id="SM00449"/>
    </source>
</evidence>
<dbReference type="Pfam" id="PF00622">
    <property type="entry name" value="SPRY"/>
    <property type="match status" value="1"/>
</dbReference>
<dbReference type="GO" id="GO:1990756">
    <property type="term" value="F:ubiquitin-like ligase-substrate adaptor activity"/>
    <property type="evidence" value="ECO:0007669"/>
    <property type="project" value="EnsemblFungi"/>
</dbReference>
<dbReference type="OrthoDB" id="258495at2759"/>
<dbReference type="EMBL" id="LT598457">
    <property type="protein sequence ID" value="SCU94661.1"/>
    <property type="molecule type" value="Genomic_DNA"/>
</dbReference>
<dbReference type="Proteomes" id="UP000190274">
    <property type="component" value="Chromosome G"/>
</dbReference>
<dbReference type="InterPro" id="IPR003877">
    <property type="entry name" value="SPRY_dom"/>
</dbReference>
<dbReference type="SUPFAM" id="SSF49899">
    <property type="entry name" value="Concanavalin A-like lectins/glucanases"/>
    <property type="match status" value="1"/>
</dbReference>
<feature type="domain" description="SPRY" evidence="3">
    <location>
        <begin position="263"/>
        <end position="387"/>
    </location>
</feature>
<evidence type="ECO:0000313" key="4">
    <source>
        <dbReference type="EMBL" id="SCU94661.1"/>
    </source>
</evidence>
<dbReference type="SMART" id="SM00449">
    <property type="entry name" value="SPRY"/>
    <property type="match status" value="1"/>
</dbReference>
<evidence type="ECO:0000256" key="1">
    <source>
        <dbReference type="SAM" id="MobiDB-lite"/>
    </source>
</evidence>